<dbReference type="AlphaFoldDB" id="A0A1Y6CKH7"/>
<dbReference type="InterPro" id="IPR029069">
    <property type="entry name" value="HotDog_dom_sf"/>
</dbReference>
<keyword evidence="5" id="KW-1185">Reference proteome</keyword>
<dbReference type="PANTHER" id="PTHR36934:SF1">
    <property type="entry name" value="THIOESTERASE DOMAIN-CONTAINING PROTEIN"/>
    <property type="match status" value="1"/>
</dbReference>
<feature type="active site" evidence="1">
    <location>
        <position position="40"/>
    </location>
</feature>
<evidence type="ECO:0000256" key="1">
    <source>
        <dbReference type="PIRSR" id="PIRSR014972-1"/>
    </source>
</evidence>
<sequence length="125" mass="13574">MIEVGAKETRSVVVDDRRAVSFMGPELRVYATPAIVADVEMACRDLLLTGLEPGWDSVGVRVEIDHLASAPLGAEVRIGVAVTEASERRVGFSGTVRHGDTVLAEVKHQRAVVSLERLKQRLAKQ</sequence>
<protein>
    <submittedName>
        <fullName evidence="4">Thioesterase superfamily</fullName>
    </submittedName>
</protein>
<dbReference type="Proteomes" id="UP000192917">
    <property type="component" value="Unassembled WGS sequence"/>
</dbReference>
<proteinExistence type="predicted"/>
<gene>
    <name evidence="4" type="ORF">SAMN05428998_12229</name>
</gene>
<dbReference type="EMBL" id="FWZX01000022">
    <property type="protein sequence ID" value="SMF58630.1"/>
    <property type="molecule type" value="Genomic_DNA"/>
</dbReference>
<evidence type="ECO:0000313" key="4">
    <source>
        <dbReference type="EMBL" id="SMF58630.1"/>
    </source>
</evidence>
<reference evidence="4 5" key="1">
    <citation type="submission" date="2017-04" db="EMBL/GenBank/DDBJ databases">
        <authorList>
            <person name="Afonso C.L."/>
            <person name="Miller P.J."/>
            <person name="Scott M.A."/>
            <person name="Spackman E."/>
            <person name="Goraichik I."/>
            <person name="Dimitrov K.M."/>
            <person name="Suarez D.L."/>
            <person name="Swayne D.E."/>
        </authorList>
    </citation>
    <scope>NUCLEOTIDE SEQUENCE [LARGE SCALE GENOMIC DNA]</scope>
    <source>
        <strain evidence="4 5">USBA 355</strain>
    </source>
</reference>
<dbReference type="STRING" id="560819.SAMN05428998_12229"/>
<dbReference type="InterPro" id="IPR025540">
    <property type="entry name" value="FlK"/>
</dbReference>
<dbReference type="PANTHER" id="PTHR36934">
    <property type="entry name" value="BLR0278 PROTEIN"/>
    <property type="match status" value="1"/>
</dbReference>
<accession>A0A1Y6CKH7</accession>
<feature type="binding site" evidence="2">
    <location>
        <position position="110"/>
    </location>
    <ligand>
        <name>substrate</name>
    </ligand>
</feature>
<evidence type="ECO:0000313" key="5">
    <source>
        <dbReference type="Proteomes" id="UP000192917"/>
    </source>
</evidence>
<evidence type="ECO:0000259" key="3">
    <source>
        <dbReference type="Pfam" id="PF22636"/>
    </source>
</evidence>
<feature type="domain" description="Fluoroacetyl-CoA-specific thioesterase-like" evidence="3">
    <location>
        <begin position="14"/>
        <end position="114"/>
    </location>
</feature>
<dbReference type="InterPro" id="IPR054485">
    <property type="entry name" value="FlK-like_dom"/>
</dbReference>
<dbReference type="Pfam" id="PF22636">
    <property type="entry name" value="FlK"/>
    <property type="match status" value="1"/>
</dbReference>
<feature type="active site" evidence="1">
    <location>
        <position position="32"/>
    </location>
</feature>
<feature type="active site" evidence="1">
    <location>
        <position position="66"/>
    </location>
</feature>
<dbReference type="SUPFAM" id="SSF54637">
    <property type="entry name" value="Thioesterase/thiol ester dehydrase-isomerase"/>
    <property type="match status" value="1"/>
</dbReference>
<dbReference type="RefSeq" id="WP_085124875.1">
    <property type="nucleotide sequence ID" value="NZ_FWZX01000022.1"/>
</dbReference>
<feature type="binding site" evidence="2">
    <location>
        <position position="59"/>
    </location>
    <ligand>
        <name>CoA</name>
        <dbReference type="ChEBI" id="CHEBI:57287"/>
    </ligand>
</feature>
<evidence type="ECO:0000256" key="2">
    <source>
        <dbReference type="PIRSR" id="PIRSR014972-2"/>
    </source>
</evidence>
<dbReference type="PIRSF" id="PIRSF014972">
    <property type="entry name" value="FlK"/>
    <property type="match status" value="1"/>
</dbReference>
<feature type="binding site" evidence="2">
    <location>
        <position position="59"/>
    </location>
    <ligand>
        <name>substrate</name>
    </ligand>
</feature>
<organism evidence="4 5">
    <name type="scientific">Tistlia consotensis USBA 355</name>
    <dbReference type="NCBI Taxonomy" id="560819"/>
    <lineage>
        <taxon>Bacteria</taxon>
        <taxon>Pseudomonadati</taxon>
        <taxon>Pseudomonadota</taxon>
        <taxon>Alphaproteobacteria</taxon>
        <taxon>Rhodospirillales</taxon>
        <taxon>Rhodovibrionaceae</taxon>
        <taxon>Tistlia</taxon>
    </lineage>
</organism>
<dbReference type="Gene3D" id="3.10.129.10">
    <property type="entry name" value="Hotdog Thioesterase"/>
    <property type="match status" value="1"/>
</dbReference>
<name>A0A1Y6CKH7_9PROT</name>